<keyword evidence="1" id="KW-0472">Membrane</keyword>
<dbReference type="AlphaFoldDB" id="A0A2G5SUQ0"/>
<keyword evidence="1" id="KW-0812">Transmembrane</keyword>
<feature type="transmembrane region" description="Helical" evidence="1">
    <location>
        <begin position="98"/>
        <end position="114"/>
    </location>
</feature>
<keyword evidence="1" id="KW-1133">Transmembrane helix</keyword>
<feature type="transmembrane region" description="Helical" evidence="1">
    <location>
        <begin position="36"/>
        <end position="53"/>
    </location>
</feature>
<protein>
    <submittedName>
        <fullName evidence="2">Uncharacterized protein</fullName>
    </submittedName>
</protein>
<evidence type="ECO:0000313" key="3">
    <source>
        <dbReference type="Proteomes" id="UP000230233"/>
    </source>
</evidence>
<organism evidence="2 3">
    <name type="scientific">Caenorhabditis nigoni</name>
    <dbReference type="NCBI Taxonomy" id="1611254"/>
    <lineage>
        <taxon>Eukaryota</taxon>
        <taxon>Metazoa</taxon>
        <taxon>Ecdysozoa</taxon>
        <taxon>Nematoda</taxon>
        <taxon>Chromadorea</taxon>
        <taxon>Rhabditida</taxon>
        <taxon>Rhabditina</taxon>
        <taxon>Rhabditomorpha</taxon>
        <taxon>Rhabditoidea</taxon>
        <taxon>Rhabditidae</taxon>
        <taxon>Peloderinae</taxon>
        <taxon>Caenorhabditis</taxon>
    </lineage>
</organism>
<keyword evidence="3" id="KW-1185">Reference proteome</keyword>
<sequence length="168" mass="19799">MPRQRKYQIVRKVDPSLIGKRKRQIEAAKKNLEDDIWWWTYLIQICCSFYHLFRFYSDGEEDPLLSNKFLCALAMFLLNAVTIVASKKKSWFASIQDNILFVHLAWFPICMAMFPSLPSTDTITPAQIYCRSGSYAILIFVALGQMRHFQLYVRYTEKEYENLSTSKK</sequence>
<dbReference type="OrthoDB" id="10277052at2759"/>
<name>A0A2G5SUQ0_9PELO</name>
<gene>
    <name evidence="2" type="primary">Cnig_chr_X.g24481</name>
    <name evidence="2" type="ORF">B9Z55_024481</name>
</gene>
<feature type="transmembrane region" description="Helical" evidence="1">
    <location>
        <begin position="126"/>
        <end position="144"/>
    </location>
</feature>
<reference evidence="3" key="1">
    <citation type="submission" date="2017-10" db="EMBL/GenBank/DDBJ databases">
        <title>Rapid genome shrinkage in a self-fertile nematode reveals novel sperm competition proteins.</title>
        <authorList>
            <person name="Yin D."/>
            <person name="Schwarz E.M."/>
            <person name="Thomas C.G."/>
            <person name="Felde R.L."/>
            <person name="Korf I.F."/>
            <person name="Cutter A.D."/>
            <person name="Schartner C.M."/>
            <person name="Ralston E.J."/>
            <person name="Meyer B.J."/>
            <person name="Haag E.S."/>
        </authorList>
    </citation>
    <scope>NUCLEOTIDE SEQUENCE [LARGE SCALE GENOMIC DNA]</scope>
    <source>
        <strain evidence="3">JU1422</strain>
    </source>
</reference>
<comment type="caution">
    <text evidence="2">The sequence shown here is derived from an EMBL/GenBank/DDBJ whole genome shotgun (WGS) entry which is preliminary data.</text>
</comment>
<dbReference type="EMBL" id="PDUG01000006">
    <property type="protein sequence ID" value="PIC18669.1"/>
    <property type="molecule type" value="Genomic_DNA"/>
</dbReference>
<feature type="transmembrane region" description="Helical" evidence="1">
    <location>
        <begin position="65"/>
        <end position="86"/>
    </location>
</feature>
<dbReference type="Proteomes" id="UP000230233">
    <property type="component" value="Chromosome X"/>
</dbReference>
<evidence type="ECO:0000313" key="2">
    <source>
        <dbReference type="EMBL" id="PIC18669.1"/>
    </source>
</evidence>
<accession>A0A2G5SUQ0</accession>
<proteinExistence type="predicted"/>
<evidence type="ECO:0000256" key="1">
    <source>
        <dbReference type="SAM" id="Phobius"/>
    </source>
</evidence>